<dbReference type="AlphaFoldDB" id="A0A3G1B2B5"/>
<evidence type="ECO:0000256" key="2">
    <source>
        <dbReference type="ARBA" id="ARBA00022833"/>
    </source>
</evidence>
<organism evidence="6 7">
    <name type="scientific">Candidatus Nitrosotenuis cloacae</name>
    <dbReference type="NCBI Taxonomy" id="1603555"/>
    <lineage>
        <taxon>Archaea</taxon>
        <taxon>Nitrososphaerota</taxon>
        <taxon>Candidatus Nitrosotenuis</taxon>
    </lineage>
</organism>
<evidence type="ECO:0000256" key="1">
    <source>
        <dbReference type="ARBA" id="ARBA00010919"/>
    </source>
</evidence>
<keyword evidence="5" id="KW-0479">Metal-binding</keyword>
<dbReference type="InterPro" id="IPR011332">
    <property type="entry name" value="Ribosomal_zn-bd"/>
</dbReference>
<keyword evidence="7" id="KW-1185">Reference proteome</keyword>
<dbReference type="Proteomes" id="UP000266745">
    <property type="component" value="Chromosome"/>
</dbReference>
<dbReference type="GeneID" id="24875698"/>
<evidence type="ECO:0000256" key="4">
    <source>
        <dbReference type="ARBA" id="ARBA00023274"/>
    </source>
</evidence>
<comment type="similarity">
    <text evidence="1 5">Belongs to the eukaryotic ribosomal protein eS27 family.</text>
</comment>
<keyword evidence="2 5" id="KW-0862">Zinc</keyword>
<keyword evidence="4 5" id="KW-0687">Ribonucleoprotein</keyword>
<dbReference type="KEGG" id="tah:SU86_004710"/>
<gene>
    <name evidence="5" type="primary">rps27e</name>
    <name evidence="6" type="ORF">SU86_004710</name>
</gene>
<feature type="binding site" evidence="5">
    <location>
        <position position="39"/>
    </location>
    <ligand>
        <name>Zn(2+)</name>
        <dbReference type="ChEBI" id="CHEBI:29105"/>
    </ligand>
</feature>
<comment type="subunit">
    <text evidence="5">Part of the 30S ribosomal subunit.</text>
</comment>
<protein>
    <recommendedName>
        <fullName evidence="5">Small ribosomal subunit protein eS27</fullName>
    </recommendedName>
</protein>
<dbReference type="GO" id="GO:1990904">
    <property type="term" value="C:ribonucleoprotein complex"/>
    <property type="evidence" value="ECO:0007669"/>
    <property type="project" value="UniProtKB-KW"/>
</dbReference>
<name>A0A3G1B2B5_9ARCH</name>
<proteinExistence type="inferred from homology"/>
<feature type="binding site" evidence="5">
    <location>
        <position position="42"/>
    </location>
    <ligand>
        <name>Zn(2+)</name>
        <dbReference type="ChEBI" id="CHEBI:29105"/>
    </ligand>
</feature>
<dbReference type="Gene3D" id="2.20.25.100">
    <property type="entry name" value="Zn-binding ribosomal proteins"/>
    <property type="match status" value="1"/>
</dbReference>
<dbReference type="OrthoDB" id="5718at2157"/>
<dbReference type="RefSeq" id="WP_048188640.1">
    <property type="nucleotide sequence ID" value="NZ_CP011097.1"/>
</dbReference>
<dbReference type="EMBL" id="CP011097">
    <property type="protein sequence ID" value="AJZ75784.1"/>
    <property type="molecule type" value="Genomic_DNA"/>
</dbReference>
<feature type="zinc finger region" description="C4-type" evidence="5">
    <location>
        <begin position="20"/>
        <end position="42"/>
    </location>
</feature>
<dbReference type="HAMAP" id="MF_00371">
    <property type="entry name" value="Ribosomal_eS27"/>
    <property type="match status" value="1"/>
</dbReference>
<dbReference type="Pfam" id="PF01667">
    <property type="entry name" value="Ribosomal_S27e"/>
    <property type="match status" value="1"/>
</dbReference>
<dbReference type="STRING" id="1603555.SU86_004710"/>
<reference evidence="6 7" key="1">
    <citation type="journal article" date="2016" name="Sci. Rep.">
        <title>A novel ammonia-oxidizing archaeon from wastewater treatment plant: Its enrichment, physiological and genomic characteristics.</title>
        <authorList>
            <person name="Li Y."/>
            <person name="Ding K."/>
            <person name="Wen X."/>
            <person name="Zhang B."/>
            <person name="Shen B."/>
            <person name="Yang Y."/>
        </authorList>
    </citation>
    <scope>NUCLEOTIDE SEQUENCE [LARGE SCALE GENOMIC DNA]</scope>
    <source>
        <strain evidence="6 7">SAT1</strain>
    </source>
</reference>
<accession>A0A3G1B2B5</accession>
<sequence length="65" mass="7054">MKRSHILVPKPKSKFQKVQCKECSAENILYSHVTTTVTCKSCGNVIAEPTGSIAKIHGTVLGILE</sequence>
<evidence type="ECO:0000256" key="3">
    <source>
        <dbReference type="ARBA" id="ARBA00022980"/>
    </source>
</evidence>
<keyword evidence="3 5" id="KW-0689">Ribosomal protein</keyword>
<dbReference type="GO" id="GO:0005840">
    <property type="term" value="C:ribosome"/>
    <property type="evidence" value="ECO:0007669"/>
    <property type="project" value="UniProtKB-KW"/>
</dbReference>
<dbReference type="SUPFAM" id="SSF57829">
    <property type="entry name" value="Zn-binding ribosomal proteins"/>
    <property type="match status" value="1"/>
</dbReference>
<evidence type="ECO:0000313" key="7">
    <source>
        <dbReference type="Proteomes" id="UP000266745"/>
    </source>
</evidence>
<comment type="cofactor">
    <cofactor evidence="5">
        <name>Zn(2+)</name>
        <dbReference type="ChEBI" id="CHEBI:29105"/>
    </cofactor>
    <text evidence="5">Binds 1 zinc ion per subunit.</text>
</comment>
<dbReference type="InterPro" id="IPR000592">
    <property type="entry name" value="Ribosomal_eS27"/>
</dbReference>
<evidence type="ECO:0000256" key="5">
    <source>
        <dbReference type="HAMAP-Rule" id="MF_00371"/>
    </source>
</evidence>
<dbReference type="GO" id="GO:0006412">
    <property type="term" value="P:translation"/>
    <property type="evidence" value="ECO:0007669"/>
    <property type="project" value="UniProtKB-UniRule"/>
</dbReference>
<keyword evidence="5" id="KW-0863">Zinc-finger</keyword>
<feature type="binding site" evidence="5">
    <location>
        <position position="23"/>
    </location>
    <ligand>
        <name>Zn(2+)</name>
        <dbReference type="ChEBI" id="CHEBI:29105"/>
    </ligand>
</feature>
<dbReference type="NCBIfam" id="NF001629">
    <property type="entry name" value="PRK00415.1"/>
    <property type="match status" value="1"/>
</dbReference>
<dbReference type="InterPro" id="IPR023407">
    <property type="entry name" value="Ribosomal_eS27_Zn-bd_dom_sf"/>
</dbReference>
<evidence type="ECO:0000313" key="6">
    <source>
        <dbReference type="EMBL" id="AJZ75784.1"/>
    </source>
</evidence>
<feature type="binding site" evidence="5">
    <location>
        <position position="20"/>
    </location>
    <ligand>
        <name>Zn(2+)</name>
        <dbReference type="ChEBI" id="CHEBI:29105"/>
    </ligand>
</feature>
<dbReference type="GO" id="GO:0008270">
    <property type="term" value="F:zinc ion binding"/>
    <property type="evidence" value="ECO:0007669"/>
    <property type="project" value="UniProtKB-UniRule"/>
</dbReference>
<dbReference type="GO" id="GO:0003735">
    <property type="term" value="F:structural constituent of ribosome"/>
    <property type="evidence" value="ECO:0007669"/>
    <property type="project" value="InterPro"/>
</dbReference>